<keyword evidence="3" id="KW-1185">Reference proteome</keyword>
<dbReference type="GO" id="GO:0120147">
    <property type="term" value="F:formylglycine-generating oxidase activity"/>
    <property type="evidence" value="ECO:0007669"/>
    <property type="project" value="TreeGrafter"/>
</dbReference>
<sequence>MTPLHPLSPPEFPAPWASDWGEDRYGLWMAFSYQNVRQAFRWIASGSFLMGSPADEPQRNNNETQHKVSLTQGFWLADTACTQALWQAVMDRNPSRFKGDELPVESVSWEDTQTFIERFNALHPLLQVRLPTEAEWEYACRAGTHTPFAFGGNITPEQVNYDGNYPYHRGSKGQYREKTVAVKSLPPNAWGLYEMHGNVWEWCSDCYASDYGAEPQTDPRGAGSGEHRVLRGGSCFYGGMSCRSANRAGDAPDSRRYSIGFRFALGHLSSGTG</sequence>
<dbReference type="InterPro" id="IPR051043">
    <property type="entry name" value="Sulfatase_Mod_Factor_Kinase"/>
</dbReference>
<organism evidence="2 3">
    <name type="scientific">Thiothrix eikelboomii</name>
    <dbReference type="NCBI Taxonomy" id="92487"/>
    <lineage>
        <taxon>Bacteria</taxon>
        <taxon>Pseudomonadati</taxon>
        <taxon>Pseudomonadota</taxon>
        <taxon>Gammaproteobacteria</taxon>
        <taxon>Thiotrichales</taxon>
        <taxon>Thiotrichaceae</taxon>
        <taxon>Thiothrix</taxon>
    </lineage>
</organism>
<dbReference type="AlphaFoldDB" id="A0A1T4XSA4"/>
<dbReference type="PANTHER" id="PTHR23150">
    <property type="entry name" value="SULFATASE MODIFYING FACTOR 1, 2"/>
    <property type="match status" value="1"/>
</dbReference>
<dbReference type="Gene3D" id="3.90.1580.10">
    <property type="entry name" value="paralog of FGE (formylglycine-generating enzyme)"/>
    <property type="match status" value="1"/>
</dbReference>
<dbReference type="Proteomes" id="UP000190460">
    <property type="component" value="Unassembled WGS sequence"/>
</dbReference>
<dbReference type="InterPro" id="IPR042095">
    <property type="entry name" value="SUMF_sf"/>
</dbReference>
<evidence type="ECO:0000313" key="3">
    <source>
        <dbReference type="Proteomes" id="UP000190460"/>
    </source>
</evidence>
<dbReference type="Pfam" id="PF03781">
    <property type="entry name" value="FGE-sulfatase"/>
    <property type="match status" value="1"/>
</dbReference>
<gene>
    <name evidence="2" type="ORF">SAMN02745130_03323</name>
</gene>
<dbReference type="STRING" id="92487.SAMN02745130_03323"/>
<dbReference type="PANTHER" id="PTHR23150:SF19">
    <property type="entry name" value="FORMYLGLYCINE-GENERATING ENZYME"/>
    <property type="match status" value="1"/>
</dbReference>
<dbReference type="OrthoDB" id="9768004at2"/>
<dbReference type="InterPro" id="IPR005532">
    <property type="entry name" value="SUMF_dom"/>
</dbReference>
<reference evidence="3" key="1">
    <citation type="submission" date="2017-02" db="EMBL/GenBank/DDBJ databases">
        <authorList>
            <person name="Varghese N."/>
            <person name="Submissions S."/>
        </authorList>
    </citation>
    <scope>NUCLEOTIDE SEQUENCE [LARGE SCALE GENOMIC DNA]</scope>
    <source>
        <strain evidence="3">ATCC 49788</strain>
    </source>
</reference>
<dbReference type="SUPFAM" id="SSF56436">
    <property type="entry name" value="C-type lectin-like"/>
    <property type="match status" value="1"/>
</dbReference>
<dbReference type="InterPro" id="IPR016187">
    <property type="entry name" value="CTDL_fold"/>
</dbReference>
<evidence type="ECO:0000313" key="2">
    <source>
        <dbReference type="EMBL" id="SKA91931.1"/>
    </source>
</evidence>
<dbReference type="EMBL" id="FUYB01000021">
    <property type="protein sequence ID" value="SKA91931.1"/>
    <property type="molecule type" value="Genomic_DNA"/>
</dbReference>
<dbReference type="RefSeq" id="WP_078923767.1">
    <property type="nucleotide sequence ID" value="NZ_FUYB01000021.1"/>
</dbReference>
<evidence type="ECO:0000259" key="1">
    <source>
        <dbReference type="Pfam" id="PF03781"/>
    </source>
</evidence>
<feature type="domain" description="Sulfatase-modifying factor enzyme-like" evidence="1">
    <location>
        <begin position="42"/>
        <end position="264"/>
    </location>
</feature>
<accession>A0A1T4XSA4</accession>
<name>A0A1T4XSA4_9GAMM</name>
<proteinExistence type="predicted"/>
<protein>
    <submittedName>
        <fullName evidence="2">Formylglycine-generating enzyme, required for sulfatase activity, contains SUMF1/FGE domain</fullName>
    </submittedName>
</protein>